<dbReference type="PROSITE" id="PS00382">
    <property type="entry name" value="CLP_PROTEASE_HIS"/>
    <property type="match status" value="1"/>
</dbReference>
<dbReference type="HAMAP" id="MF_00444">
    <property type="entry name" value="ClpP"/>
    <property type="match status" value="1"/>
</dbReference>
<dbReference type="GO" id="GO:0005737">
    <property type="term" value="C:cytoplasm"/>
    <property type="evidence" value="ECO:0007669"/>
    <property type="project" value="UniProtKB-SubCell"/>
</dbReference>
<dbReference type="GO" id="GO:0051117">
    <property type="term" value="F:ATPase binding"/>
    <property type="evidence" value="ECO:0007669"/>
    <property type="project" value="TreeGrafter"/>
</dbReference>
<dbReference type="NCBIfam" id="NF009205">
    <property type="entry name" value="PRK12553.1"/>
    <property type="match status" value="1"/>
</dbReference>
<keyword evidence="4 6" id="KW-0720">Serine protease</keyword>
<dbReference type="GO" id="GO:0004176">
    <property type="term" value="F:ATP-dependent peptidase activity"/>
    <property type="evidence" value="ECO:0007669"/>
    <property type="project" value="InterPro"/>
</dbReference>
<sequence>MPNHDDLTSIFEATTQKKLFDQRIVILSEAIHAASAKRVIEQLFALEAADATKEIWLFLNSPGGEVNSGFGIYDTIRFVRPEVKIIVTGLAASAATVVLLAAESKHRYSMPNSRLLIHQPLIGGSIQGQASDIEIHAKEILKTREKIAELYTKETKQPIERVRKDIERDYWMTAQEALEYGLITKVISSWNEVR</sequence>
<comment type="subunit">
    <text evidence="6">Fourteen ClpP subunits assemble into 2 heptameric rings which stack back to back to give a disk-like structure with a central cavity, resembling the structure of eukaryotic proteasomes.</text>
</comment>
<comment type="function">
    <text evidence="6">Cleaves peptides in various proteins in a process that requires ATP hydrolysis. Has a chymotrypsin-like activity. Plays a major role in the degradation of misfolded proteins.</text>
</comment>
<dbReference type="PANTHER" id="PTHR10381:SF11">
    <property type="entry name" value="ATP-DEPENDENT CLP PROTEASE PROTEOLYTIC SUBUNIT, MITOCHONDRIAL"/>
    <property type="match status" value="1"/>
</dbReference>
<accession>A0A6N6VVX7</accession>
<reference evidence="9 10" key="1">
    <citation type="submission" date="2019-10" db="EMBL/GenBank/DDBJ databases">
        <title>New species of Slilvanegrellaceae.</title>
        <authorList>
            <person name="Pitt A."/>
            <person name="Hahn M.W."/>
        </authorList>
    </citation>
    <scope>NUCLEOTIDE SEQUENCE [LARGE SCALE GENOMIC DNA]</scope>
    <source>
        <strain evidence="9 10">SP-Ram-0.45-NSY-1</strain>
    </source>
</reference>
<dbReference type="AlphaFoldDB" id="A0A6N6VVX7"/>
<evidence type="ECO:0000313" key="10">
    <source>
        <dbReference type="Proteomes" id="UP000437748"/>
    </source>
</evidence>
<protein>
    <recommendedName>
        <fullName evidence="6 8">ATP-dependent Clp protease proteolytic subunit</fullName>
        <ecNumber evidence="6">3.4.21.92</ecNumber>
    </recommendedName>
    <alternativeName>
        <fullName evidence="6">Endopeptidase Clp</fullName>
    </alternativeName>
</protein>
<comment type="catalytic activity">
    <reaction evidence="5 6 7">
        <text>Hydrolysis of proteins to small peptides in the presence of ATP and magnesium. alpha-casein is the usual test substrate. In the absence of ATP, only oligopeptides shorter than five residues are hydrolyzed (such as succinyl-Leu-Tyr-|-NHMec, and Leu-Tyr-Leu-|-Tyr-Trp, in which cleavage of the -Tyr-|-Leu- and -Tyr-|-Trp bonds also occurs).</text>
        <dbReference type="EC" id="3.4.21.92"/>
    </reaction>
</comment>
<evidence type="ECO:0000256" key="2">
    <source>
        <dbReference type="ARBA" id="ARBA00022670"/>
    </source>
</evidence>
<evidence type="ECO:0000256" key="6">
    <source>
        <dbReference type="HAMAP-Rule" id="MF_00444"/>
    </source>
</evidence>
<dbReference type="RefSeq" id="WP_153418268.1">
    <property type="nucleotide sequence ID" value="NZ_WFLM01000001.1"/>
</dbReference>
<evidence type="ECO:0000256" key="5">
    <source>
        <dbReference type="ARBA" id="ARBA00034021"/>
    </source>
</evidence>
<evidence type="ECO:0000256" key="4">
    <source>
        <dbReference type="ARBA" id="ARBA00022825"/>
    </source>
</evidence>
<dbReference type="SUPFAM" id="SSF52096">
    <property type="entry name" value="ClpP/crotonase"/>
    <property type="match status" value="1"/>
</dbReference>
<dbReference type="OrthoDB" id="9802800at2"/>
<dbReference type="InterPro" id="IPR001907">
    <property type="entry name" value="ClpP"/>
</dbReference>
<evidence type="ECO:0000256" key="7">
    <source>
        <dbReference type="PROSITE-ProRule" id="PRU10086"/>
    </source>
</evidence>
<dbReference type="EC" id="3.4.21.92" evidence="6"/>
<dbReference type="InterPro" id="IPR023562">
    <property type="entry name" value="ClpP/TepA"/>
</dbReference>
<dbReference type="PANTHER" id="PTHR10381">
    <property type="entry name" value="ATP-DEPENDENT CLP PROTEASE PROTEOLYTIC SUBUNIT"/>
    <property type="match status" value="1"/>
</dbReference>
<evidence type="ECO:0000256" key="8">
    <source>
        <dbReference type="RuleBase" id="RU003567"/>
    </source>
</evidence>
<dbReference type="Gene3D" id="3.90.226.10">
    <property type="entry name" value="2-enoyl-CoA Hydratase, Chain A, domain 1"/>
    <property type="match status" value="1"/>
</dbReference>
<keyword evidence="2 6" id="KW-0645">Protease</keyword>
<evidence type="ECO:0000313" key="9">
    <source>
        <dbReference type="EMBL" id="KAB8040750.1"/>
    </source>
</evidence>
<dbReference type="Proteomes" id="UP000437748">
    <property type="component" value="Unassembled WGS sequence"/>
</dbReference>
<comment type="caution">
    <text evidence="9">The sequence shown here is derived from an EMBL/GenBank/DDBJ whole genome shotgun (WGS) entry which is preliminary data.</text>
</comment>
<comment type="subcellular location">
    <subcellularLocation>
        <location evidence="6">Cytoplasm</location>
    </subcellularLocation>
</comment>
<organism evidence="9 10">
    <name type="scientific">Silvanigrella paludirubra</name>
    <dbReference type="NCBI Taxonomy" id="2499159"/>
    <lineage>
        <taxon>Bacteria</taxon>
        <taxon>Pseudomonadati</taxon>
        <taxon>Bdellovibrionota</taxon>
        <taxon>Oligoflexia</taxon>
        <taxon>Silvanigrellales</taxon>
        <taxon>Silvanigrellaceae</taxon>
        <taxon>Silvanigrella</taxon>
    </lineage>
</organism>
<dbReference type="GO" id="GO:0006515">
    <property type="term" value="P:protein quality control for misfolded or incompletely synthesized proteins"/>
    <property type="evidence" value="ECO:0007669"/>
    <property type="project" value="TreeGrafter"/>
</dbReference>
<evidence type="ECO:0000256" key="3">
    <source>
        <dbReference type="ARBA" id="ARBA00022801"/>
    </source>
</evidence>
<feature type="active site" evidence="6 7">
    <location>
        <position position="118"/>
    </location>
</feature>
<dbReference type="CDD" id="cd07017">
    <property type="entry name" value="S14_ClpP_2"/>
    <property type="match status" value="1"/>
</dbReference>
<gene>
    <name evidence="6" type="primary">clpP</name>
    <name evidence="9" type="ORF">GCL60_02140</name>
</gene>
<keyword evidence="3 6" id="KW-0378">Hydrolase</keyword>
<proteinExistence type="inferred from homology"/>
<dbReference type="GO" id="GO:0009368">
    <property type="term" value="C:endopeptidase Clp complex"/>
    <property type="evidence" value="ECO:0007669"/>
    <property type="project" value="TreeGrafter"/>
</dbReference>
<keyword evidence="6" id="KW-0963">Cytoplasm</keyword>
<dbReference type="EMBL" id="WFLM01000001">
    <property type="protein sequence ID" value="KAB8040750.1"/>
    <property type="molecule type" value="Genomic_DNA"/>
</dbReference>
<comment type="similarity">
    <text evidence="1 6 8">Belongs to the peptidase S14 family.</text>
</comment>
<feature type="active site" description="Nucleophile" evidence="6">
    <location>
        <position position="93"/>
    </location>
</feature>
<dbReference type="InterPro" id="IPR029045">
    <property type="entry name" value="ClpP/crotonase-like_dom_sf"/>
</dbReference>
<dbReference type="GO" id="GO:0004252">
    <property type="term" value="F:serine-type endopeptidase activity"/>
    <property type="evidence" value="ECO:0007669"/>
    <property type="project" value="UniProtKB-UniRule"/>
</dbReference>
<dbReference type="Pfam" id="PF00574">
    <property type="entry name" value="CLP_protease"/>
    <property type="match status" value="1"/>
</dbReference>
<name>A0A6N6VVX7_9BACT</name>
<keyword evidence="10" id="KW-1185">Reference proteome</keyword>
<dbReference type="InterPro" id="IPR033135">
    <property type="entry name" value="ClpP_His_AS"/>
</dbReference>
<evidence type="ECO:0000256" key="1">
    <source>
        <dbReference type="ARBA" id="ARBA00007039"/>
    </source>
</evidence>
<dbReference type="PRINTS" id="PR00127">
    <property type="entry name" value="CLPPROTEASEP"/>
</dbReference>